<organism evidence="2">
    <name type="scientific">Triatoma infestans</name>
    <name type="common">Assassin bug</name>
    <dbReference type="NCBI Taxonomy" id="30076"/>
    <lineage>
        <taxon>Eukaryota</taxon>
        <taxon>Metazoa</taxon>
        <taxon>Ecdysozoa</taxon>
        <taxon>Arthropoda</taxon>
        <taxon>Hexapoda</taxon>
        <taxon>Insecta</taxon>
        <taxon>Pterygota</taxon>
        <taxon>Neoptera</taxon>
        <taxon>Paraneoptera</taxon>
        <taxon>Hemiptera</taxon>
        <taxon>Heteroptera</taxon>
        <taxon>Panheteroptera</taxon>
        <taxon>Cimicomorpha</taxon>
        <taxon>Reduviidae</taxon>
        <taxon>Triatominae</taxon>
        <taxon>Triatoma</taxon>
    </lineage>
</organism>
<dbReference type="PANTHER" id="PTHR37685:SF1">
    <property type="entry name" value="GEO11136P1-RELATED"/>
    <property type="match status" value="1"/>
</dbReference>
<accession>A0A023FAP6</accession>
<name>A0A023FAP6_TRIIF</name>
<feature type="signal peptide" evidence="1">
    <location>
        <begin position="1"/>
        <end position="20"/>
    </location>
</feature>
<dbReference type="EMBL" id="GBBI01000131">
    <property type="protein sequence ID" value="JAC18581.1"/>
    <property type="molecule type" value="mRNA"/>
</dbReference>
<sequence>MARGILITVLLVTCLYVSNGWPTKESGNHTIIIGRRRYNDEILFQKTVTKTNWNPWGTVSEDVTYPVKQVPGRIIITEIDAIDLDGNDNGGYGYILKGGTDTDYVTIHFKSQKGRGYKFDLTIFGRIYH</sequence>
<dbReference type="PANTHER" id="PTHR37685">
    <property type="entry name" value="GEO11136P1-RELATED"/>
    <property type="match status" value="1"/>
</dbReference>
<keyword evidence="1" id="KW-0732">Signal</keyword>
<protein>
    <submittedName>
        <fullName evidence="2">Putative salivary secreted protein</fullName>
    </submittedName>
</protein>
<feature type="chain" id="PRO_5001516187" evidence="1">
    <location>
        <begin position="21"/>
        <end position="129"/>
    </location>
</feature>
<dbReference type="Pfam" id="PF15868">
    <property type="entry name" value="MBF2"/>
    <property type="match status" value="1"/>
</dbReference>
<dbReference type="InterPro" id="IPR031734">
    <property type="entry name" value="MBF2"/>
</dbReference>
<evidence type="ECO:0000256" key="1">
    <source>
        <dbReference type="SAM" id="SignalP"/>
    </source>
</evidence>
<proteinExistence type="evidence at transcript level"/>
<evidence type="ECO:0000313" key="2">
    <source>
        <dbReference type="EMBL" id="JAC18581.1"/>
    </source>
</evidence>
<dbReference type="AlphaFoldDB" id="A0A023FAP6"/>
<reference evidence="2" key="1">
    <citation type="journal article" date="2014" name="PLoS Negl. Trop. Dis.">
        <title>An updated insight into the Sialotranscriptome of Triatoma infestans: developmental stage and geographic variations.</title>
        <authorList>
            <person name="Schwarz A."/>
            <person name="Medrano-Mercado N."/>
            <person name="Schaub G.A."/>
            <person name="Struchiner C.J."/>
            <person name="Bargues M.D."/>
            <person name="Levy M.Z."/>
            <person name="Ribeiro J.M."/>
        </authorList>
    </citation>
    <scope>NUCLEOTIDE SEQUENCE</scope>
    <source>
        <strain evidence="2">Chile</strain>
        <tissue evidence="2">Salivary glands</tissue>
    </source>
</reference>